<organism evidence="2 3">
    <name type="scientific">Dichanthelium oligosanthes</name>
    <dbReference type="NCBI Taxonomy" id="888268"/>
    <lineage>
        <taxon>Eukaryota</taxon>
        <taxon>Viridiplantae</taxon>
        <taxon>Streptophyta</taxon>
        <taxon>Embryophyta</taxon>
        <taxon>Tracheophyta</taxon>
        <taxon>Spermatophyta</taxon>
        <taxon>Magnoliopsida</taxon>
        <taxon>Liliopsida</taxon>
        <taxon>Poales</taxon>
        <taxon>Poaceae</taxon>
        <taxon>PACMAD clade</taxon>
        <taxon>Panicoideae</taxon>
        <taxon>Panicodae</taxon>
        <taxon>Paniceae</taxon>
        <taxon>Dichantheliinae</taxon>
        <taxon>Dichanthelium</taxon>
    </lineage>
</organism>
<dbReference type="STRING" id="888268.A0A1E5W6X5"/>
<keyword evidence="3" id="KW-1185">Reference proteome</keyword>
<dbReference type="OrthoDB" id="691673at2759"/>
<gene>
    <name evidence="2" type="ORF">BAE44_0005829</name>
</gene>
<dbReference type="AlphaFoldDB" id="A0A1E5W6X5"/>
<name>A0A1E5W6X5_9POAL</name>
<dbReference type="Proteomes" id="UP000095767">
    <property type="component" value="Unassembled WGS sequence"/>
</dbReference>
<proteinExistence type="predicted"/>
<dbReference type="EMBL" id="LWDX02019732">
    <property type="protein sequence ID" value="OEL33154.1"/>
    <property type="molecule type" value="Genomic_DNA"/>
</dbReference>
<evidence type="ECO:0000256" key="1">
    <source>
        <dbReference type="SAM" id="MobiDB-lite"/>
    </source>
</evidence>
<comment type="caution">
    <text evidence="2">The sequence shown here is derived from an EMBL/GenBank/DDBJ whole genome shotgun (WGS) entry which is preliminary data.</text>
</comment>
<protein>
    <submittedName>
        <fullName evidence="2">Uncharacterized protein</fullName>
    </submittedName>
</protein>
<reference evidence="2 3" key="1">
    <citation type="submission" date="2016-09" db="EMBL/GenBank/DDBJ databases">
        <title>The draft genome of Dichanthelium oligosanthes: A C3 panicoid grass species.</title>
        <authorList>
            <person name="Studer A.J."/>
            <person name="Schnable J.C."/>
            <person name="Brutnell T.P."/>
        </authorList>
    </citation>
    <scope>NUCLEOTIDE SEQUENCE [LARGE SCALE GENOMIC DNA]</scope>
    <source>
        <strain evidence="3">cv. Kellogg 1175</strain>
        <tissue evidence="2">Leaf</tissue>
    </source>
</reference>
<dbReference type="PANTHER" id="PTHR21654:SF84">
    <property type="entry name" value="SI:DKEY-66I24.7"/>
    <property type="match status" value="1"/>
</dbReference>
<accession>A0A1E5W6X5</accession>
<feature type="region of interest" description="Disordered" evidence="1">
    <location>
        <begin position="1"/>
        <end position="45"/>
    </location>
</feature>
<dbReference type="PANTHER" id="PTHR21654">
    <property type="entry name" value="FI21293P1"/>
    <property type="match status" value="1"/>
</dbReference>
<sequence>MQSQAPGSEQGRAPAKRKQKRPAGHEETDDDERSRKTQAGGTSAVRGLLRDFLEQQLRLDVQRQEMMERQARERLFFEEQWRQSIQRMERERLMLEQAWVEREEQRRMREEARAERRDAILTSLLTRLLQGDL</sequence>
<evidence type="ECO:0000313" key="2">
    <source>
        <dbReference type="EMBL" id="OEL33154.1"/>
    </source>
</evidence>
<evidence type="ECO:0000313" key="3">
    <source>
        <dbReference type="Proteomes" id="UP000095767"/>
    </source>
</evidence>